<protein>
    <submittedName>
        <fullName evidence="1">Uncharacterized protein</fullName>
    </submittedName>
</protein>
<accession>A0A2P2IQY1</accession>
<organism evidence="1">
    <name type="scientific">Rhizophora mucronata</name>
    <name type="common">Asiatic mangrove</name>
    <dbReference type="NCBI Taxonomy" id="61149"/>
    <lineage>
        <taxon>Eukaryota</taxon>
        <taxon>Viridiplantae</taxon>
        <taxon>Streptophyta</taxon>
        <taxon>Embryophyta</taxon>
        <taxon>Tracheophyta</taxon>
        <taxon>Spermatophyta</taxon>
        <taxon>Magnoliopsida</taxon>
        <taxon>eudicotyledons</taxon>
        <taxon>Gunneridae</taxon>
        <taxon>Pentapetalae</taxon>
        <taxon>rosids</taxon>
        <taxon>fabids</taxon>
        <taxon>Malpighiales</taxon>
        <taxon>Rhizophoraceae</taxon>
        <taxon>Rhizophora</taxon>
    </lineage>
</organism>
<reference evidence="1" key="1">
    <citation type="submission" date="2018-02" db="EMBL/GenBank/DDBJ databases">
        <title>Rhizophora mucronata_Transcriptome.</title>
        <authorList>
            <person name="Meera S.P."/>
            <person name="Sreeshan A."/>
            <person name="Augustine A."/>
        </authorList>
    </citation>
    <scope>NUCLEOTIDE SEQUENCE</scope>
    <source>
        <tissue evidence="1">Leaf</tissue>
    </source>
</reference>
<proteinExistence type="predicted"/>
<sequence>MGFFFGAT</sequence>
<dbReference type="EMBL" id="GGEC01003141">
    <property type="protein sequence ID" value="MBW83624.1"/>
    <property type="molecule type" value="Transcribed_RNA"/>
</dbReference>
<name>A0A2P2IQY1_RHIMU</name>
<evidence type="ECO:0000313" key="1">
    <source>
        <dbReference type="EMBL" id="MBW83624.1"/>
    </source>
</evidence>